<sequence>MVFINCEEPEVIEEVTDFEQVQEPSEEIEEEQETEEPEEAIEPELITYLTFNSGEMYSSEDNDNYIILHDQNGKLLDYKAFENNETFVFEKLDSALVDVSSITVTLARMNSNQEYGTFNVINSFTGIEKGLILHTNTNEKDSSEETNSLEIKSGDKLYQRVSKNNSERGNYSIYVHNVDGVSQMAVSNNHGDYGVFDLDIDTDTYVLANRNFKRDEEYFIYIEDFSGNYRYTYFKTPQLDSDIILDFNDFSKFDQFVDINLPEHQELRYLVKFREDLNSPNGYMTTGRVTSYGEKSTARFGFIEGMPDYRAILSLKVDDTWGYGITGNFNSIPQEQDLPFISKPNFEMVNNDLHHLEYTTDISYIAYTSYWKHEVDELNQPYYITAWTIEGSNKEKPIIGHLPEEILAKHPNLELEKLNYSQTTLTTQGATYSERVKHLFDMEEYETKPMYQHITMYADK</sequence>
<keyword evidence="3" id="KW-1185">Reference proteome</keyword>
<reference evidence="2 3" key="1">
    <citation type="submission" date="2018-08" db="EMBL/GenBank/DDBJ databases">
        <title>The reduced genetic potential of extracellular carbohydrate catabolism in Euzebyella marina RN62, a Flavobacteriia bacterium isolated from the hadal water.</title>
        <authorList>
            <person name="Xue C."/>
        </authorList>
    </citation>
    <scope>NUCLEOTIDE SEQUENCE [LARGE SCALE GENOMIC DNA]</scope>
    <source>
        <strain evidence="2 3">RN62</strain>
    </source>
</reference>
<evidence type="ECO:0000313" key="2">
    <source>
        <dbReference type="EMBL" id="AYN66195.1"/>
    </source>
</evidence>
<protein>
    <submittedName>
        <fullName evidence="2">Uncharacterized protein</fullName>
    </submittedName>
</protein>
<dbReference type="OrthoDB" id="1156820at2"/>
<organism evidence="2 3">
    <name type="scientific">Euzebyella marina</name>
    <dbReference type="NCBI Taxonomy" id="1761453"/>
    <lineage>
        <taxon>Bacteria</taxon>
        <taxon>Pseudomonadati</taxon>
        <taxon>Bacteroidota</taxon>
        <taxon>Flavobacteriia</taxon>
        <taxon>Flavobacteriales</taxon>
        <taxon>Flavobacteriaceae</taxon>
        <taxon>Euzebyella</taxon>
    </lineage>
</organism>
<name>A0A3G2L1S4_9FLAO</name>
<feature type="region of interest" description="Disordered" evidence="1">
    <location>
        <begin position="17"/>
        <end position="39"/>
    </location>
</feature>
<dbReference type="AlphaFoldDB" id="A0A3G2L1S4"/>
<feature type="compositionally biased region" description="Acidic residues" evidence="1">
    <location>
        <begin position="24"/>
        <end position="39"/>
    </location>
</feature>
<dbReference type="KEGG" id="emar:D1013_01760"/>
<dbReference type="Proteomes" id="UP000276309">
    <property type="component" value="Chromosome"/>
</dbReference>
<evidence type="ECO:0000256" key="1">
    <source>
        <dbReference type="SAM" id="MobiDB-lite"/>
    </source>
</evidence>
<dbReference type="EMBL" id="CP032050">
    <property type="protein sequence ID" value="AYN66195.1"/>
    <property type="molecule type" value="Genomic_DNA"/>
</dbReference>
<accession>A0A3G2L1S4</accession>
<evidence type="ECO:0000313" key="3">
    <source>
        <dbReference type="Proteomes" id="UP000276309"/>
    </source>
</evidence>
<proteinExistence type="predicted"/>
<gene>
    <name evidence="2" type="ORF">D1013_01760</name>
</gene>